<dbReference type="Pfam" id="PF12697">
    <property type="entry name" value="Abhydrolase_6"/>
    <property type="match status" value="1"/>
</dbReference>
<sequence>MKAQTLTLLLSAAHTGVTQAQQLPPALPFSTGFNSSFSLSKSQIKDAQLSDTLASSINAVMNYHQSSVAYGGPKQDDFYTLPDKPANLRPGQLLKIQEVTDPTQFSIVAGSSLSRILYTTRNFNGTIIPASAYVLWPFLPRQFDDKSENKAPAVLWAHGTTGYFIDSAPSAHRGLLYENVMPLSLAKEGYAVVAPDYAGLGVDKSWDGSAIPHQYFAAPVGAQDTLFAMEAALEAFNNRLSGKFAIAGHSQGGGISWSSAELLAKGKDTSGKEAFKDLLKGYVGTISIAPVTKPLSTPGLFSSYSTSLFVSSVFSDFNPSQWLKPLGVARLKLMEQLQGSVGVGQQLFFNEPQDALEKPDWYNSSYHASAFDRLGSVGQKPFAGPHLVIQGSQDGFIAASTTNQTIKETAELYPNSALSYLYVDNFGHTPIISGVQSLWMAWLEARFQGKKQHKGLERTYVNGWLGDNKHFNGSNAYLVWVGAPEYMYQNPGAVFPKHLQIPTRYLENIDKMCPDDENTAHAVIEADAYDDGDSTLSSDIQSSTASLTASILEYRNIHGRTFHSQSGPGDADYWAPNDDQHNTSMDIQHHVWTLLHDGKLNFAPLPDQVGKVLDVGTGTGIWAIDFADEHPESTVLGVDLSPTQPDWLPPNCKFEIDDVSLAWTWTDNEFDFVHLRTMFGSFTDWQHVFNEAYRVCKPGGYVEDFEASADLISDDGTVTRDNGTALGQWGKLFHEAGWKTGRSMAVFEEDTQVKCMKAAGFVDIVVKDIKCPLGQWPKDPKQKEIGAYDQAAVEEGLEGYVIFMFTDILGWSMPEVQLYLAKVRKELRDKRHHTYFWTRTVYGRKPAENEES</sequence>
<dbReference type="Proteomes" id="UP000622797">
    <property type="component" value="Unassembled WGS sequence"/>
</dbReference>
<dbReference type="SUPFAM" id="SSF53335">
    <property type="entry name" value="S-adenosyl-L-methionine-dependent methyltransferases"/>
    <property type="match status" value="1"/>
</dbReference>
<dbReference type="InterPro" id="IPR005152">
    <property type="entry name" value="Lipase_secreted"/>
</dbReference>
<dbReference type="GO" id="GO:0016042">
    <property type="term" value="P:lipid catabolic process"/>
    <property type="evidence" value="ECO:0007669"/>
    <property type="project" value="InterPro"/>
</dbReference>
<reference evidence="3" key="2">
    <citation type="submission" date="2020-05" db="EMBL/GenBank/DDBJ databases">
        <authorList>
            <person name="Kim H.-S."/>
            <person name="Proctor R.H."/>
            <person name="Brown D.W."/>
        </authorList>
    </citation>
    <scope>NUCLEOTIDE SEQUENCE</scope>
    <source>
        <strain evidence="3">NRRL 20472</strain>
    </source>
</reference>
<gene>
    <name evidence="3" type="ORF">FSARC_11538</name>
</gene>
<organism evidence="3 4">
    <name type="scientific">Fusarium sarcochroum</name>
    <dbReference type="NCBI Taxonomy" id="1208366"/>
    <lineage>
        <taxon>Eukaryota</taxon>
        <taxon>Fungi</taxon>
        <taxon>Dikarya</taxon>
        <taxon>Ascomycota</taxon>
        <taxon>Pezizomycotina</taxon>
        <taxon>Sordariomycetes</taxon>
        <taxon>Hypocreomycetidae</taxon>
        <taxon>Hypocreales</taxon>
        <taxon>Nectriaceae</taxon>
        <taxon>Fusarium</taxon>
        <taxon>Fusarium lateritium species complex</taxon>
    </lineage>
</organism>
<feature type="domain" description="AB hydrolase-1" evidence="2">
    <location>
        <begin position="154"/>
        <end position="353"/>
    </location>
</feature>
<evidence type="ECO:0000256" key="1">
    <source>
        <dbReference type="SAM" id="SignalP"/>
    </source>
</evidence>
<dbReference type="InterPro" id="IPR029063">
    <property type="entry name" value="SAM-dependent_MTases_sf"/>
</dbReference>
<evidence type="ECO:0000259" key="2">
    <source>
        <dbReference type="Pfam" id="PF12697"/>
    </source>
</evidence>
<dbReference type="Gene3D" id="3.40.50.150">
    <property type="entry name" value="Vaccinia Virus protein VP39"/>
    <property type="match status" value="1"/>
</dbReference>
<dbReference type="GO" id="GO:0004806">
    <property type="term" value="F:triacylglycerol lipase activity"/>
    <property type="evidence" value="ECO:0007669"/>
    <property type="project" value="InterPro"/>
</dbReference>
<evidence type="ECO:0000313" key="3">
    <source>
        <dbReference type="EMBL" id="KAF4956536.1"/>
    </source>
</evidence>
<dbReference type="SUPFAM" id="SSF53474">
    <property type="entry name" value="alpha/beta-Hydrolases"/>
    <property type="match status" value="1"/>
</dbReference>
<dbReference type="OrthoDB" id="2013972at2759"/>
<dbReference type="AlphaFoldDB" id="A0A8H4X0J8"/>
<keyword evidence="4" id="KW-1185">Reference proteome</keyword>
<dbReference type="CDD" id="cd02440">
    <property type="entry name" value="AdoMet_MTases"/>
    <property type="match status" value="1"/>
</dbReference>
<reference evidence="3" key="1">
    <citation type="journal article" date="2020" name="BMC Genomics">
        <title>Correction to: Identification and distribution of gene clusters required for synthesis of sphingolipid metabolism inhibitors in diverse species of the filamentous fungus Fusarium.</title>
        <authorList>
            <person name="Kim H.S."/>
            <person name="Lohmar J.M."/>
            <person name="Busman M."/>
            <person name="Brown D.W."/>
            <person name="Naumann T.A."/>
            <person name="Divon H.H."/>
            <person name="Lysoe E."/>
            <person name="Uhlig S."/>
            <person name="Proctor R.H."/>
        </authorList>
    </citation>
    <scope>NUCLEOTIDE SEQUENCE</scope>
    <source>
        <strain evidence="3">NRRL 20472</strain>
    </source>
</reference>
<protein>
    <recommendedName>
        <fullName evidence="2">AB hydrolase-1 domain-containing protein</fullName>
    </recommendedName>
</protein>
<accession>A0A8H4X0J8</accession>
<dbReference type="PANTHER" id="PTHR34853:SF1">
    <property type="entry name" value="LIPASE 5"/>
    <property type="match status" value="1"/>
</dbReference>
<dbReference type="InterPro" id="IPR029058">
    <property type="entry name" value="AB_hydrolase_fold"/>
</dbReference>
<evidence type="ECO:0000313" key="4">
    <source>
        <dbReference type="Proteomes" id="UP000622797"/>
    </source>
</evidence>
<feature type="signal peptide" evidence="1">
    <location>
        <begin position="1"/>
        <end position="20"/>
    </location>
</feature>
<keyword evidence="1" id="KW-0732">Signal</keyword>
<proteinExistence type="predicted"/>
<dbReference type="EMBL" id="JABEXW010000752">
    <property type="protein sequence ID" value="KAF4956536.1"/>
    <property type="molecule type" value="Genomic_DNA"/>
</dbReference>
<dbReference type="PANTHER" id="PTHR34853">
    <property type="match status" value="1"/>
</dbReference>
<comment type="caution">
    <text evidence="3">The sequence shown here is derived from an EMBL/GenBank/DDBJ whole genome shotgun (WGS) entry which is preliminary data.</text>
</comment>
<dbReference type="Gene3D" id="3.40.50.1820">
    <property type="entry name" value="alpha/beta hydrolase"/>
    <property type="match status" value="1"/>
</dbReference>
<name>A0A8H4X0J8_9HYPO</name>
<feature type="chain" id="PRO_5034201837" description="AB hydrolase-1 domain-containing protein" evidence="1">
    <location>
        <begin position="21"/>
        <end position="852"/>
    </location>
</feature>
<dbReference type="Pfam" id="PF13489">
    <property type="entry name" value="Methyltransf_23"/>
    <property type="match status" value="1"/>
</dbReference>
<dbReference type="InterPro" id="IPR000073">
    <property type="entry name" value="AB_hydrolase_1"/>
</dbReference>